<feature type="transmembrane region" description="Helical" evidence="7">
    <location>
        <begin position="421"/>
        <end position="443"/>
    </location>
</feature>
<dbReference type="RefSeq" id="WP_358352263.1">
    <property type="nucleotide sequence ID" value="NZ_JBEZFP010000020.1"/>
</dbReference>
<dbReference type="Proteomes" id="UP001551482">
    <property type="component" value="Unassembled WGS sequence"/>
</dbReference>
<feature type="transmembrane region" description="Helical" evidence="7">
    <location>
        <begin position="291"/>
        <end position="314"/>
    </location>
</feature>
<dbReference type="Pfam" id="PF07690">
    <property type="entry name" value="MFS_1"/>
    <property type="match status" value="1"/>
</dbReference>
<dbReference type="InterPro" id="IPR011701">
    <property type="entry name" value="MFS"/>
</dbReference>
<reference evidence="9 10" key="1">
    <citation type="submission" date="2024-06" db="EMBL/GenBank/DDBJ databases">
        <title>The Natural Products Discovery Center: Release of the First 8490 Sequenced Strains for Exploring Actinobacteria Biosynthetic Diversity.</title>
        <authorList>
            <person name="Kalkreuter E."/>
            <person name="Kautsar S.A."/>
            <person name="Yang D."/>
            <person name="Bader C.D."/>
            <person name="Teijaro C.N."/>
            <person name="Fluegel L."/>
            <person name="Davis C.M."/>
            <person name="Simpson J.R."/>
            <person name="Lauterbach L."/>
            <person name="Steele A.D."/>
            <person name="Gui C."/>
            <person name="Meng S."/>
            <person name="Li G."/>
            <person name="Viehrig K."/>
            <person name="Ye F."/>
            <person name="Su P."/>
            <person name="Kiefer A.F."/>
            <person name="Nichols A."/>
            <person name="Cepeda A.J."/>
            <person name="Yan W."/>
            <person name="Fan B."/>
            <person name="Jiang Y."/>
            <person name="Adhikari A."/>
            <person name="Zheng C.-J."/>
            <person name="Schuster L."/>
            <person name="Cowan T.M."/>
            <person name="Smanski M.J."/>
            <person name="Chevrette M.G."/>
            <person name="De Carvalho L.P.S."/>
            <person name="Shen B."/>
        </authorList>
    </citation>
    <scope>NUCLEOTIDE SEQUENCE [LARGE SCALE GENOMIC DNA]</scope>
    <source>
        <strain evidence="9 10">NPDC048946</strain>
    </source>
</reference>
<sequence>MSTTTTPRGAAGAPAAAPSAAERGPSWGTLLVLLAGVFITTLDFFIVNVAIPATQADLGASAAAIQWVVAGYGLALAALLITGGRLGDMVGRRRMYMTGMALFTLASAACGLAGNPEVLIAARVAQGAAAALLMPQVLGIVNIVYTGQHRARAFMAYGLTLGFAGVFGQLIGGGLIEIDLFGLGWRSIYWINVPVGIAALLVTPRLVPESRSARGTRLDFVGVLIVTSAMVAIVLPLVQGREQGWPLWTWLSLAAAPLLVAGFVRYQRRRAERGGTPLIDMVMFRERSFSAGLGVMLAYQLAMASFFLVLALYLQMGHGMSALDSGLLFVALGAGYFLGATQAEKLAKRLGRQVLTLGALLTAFGYGVLAETVGSTGVTGSVGWLIPGLIVAGYGMGVALAPMSAIVLAGVSERYAASAAGVLNTAQQVGNALGVALVGIVFYGELGAGLDANDYAHAFTWALIPLVAFCAATALLVQLLPRRASGGQAGEQEVMIPAG</sequence>
<feature type="transmembrane region" description="Helical" evidence="7">
    <location>
        <begin position="382"/>
        <end position="409"/>
    </location>
</feature>
<dbReference type="Gene3D" id="1.20.1720.10">
    <property type="entry name" value="Multidrug resistance protein D"/>
    <property type="match status" value="1"/>
</dbReference>
<comment type="caution">
    <text evidence="9">The sequence shown here is derived from an EMBL/GenBank/DDBJ whole genome shotgun (WGS) entry which is preliminary data.</text>
</comment>
<feature type="transmembrane region" description="Helical" evidence="7">
    <location>
        <begin position="30"/>
        <end position="51"/>
    </location>
</feature>
<evidence type="ECO:0000256" key="2">
    <source>
        <dbReference type="ARBA" id="ARBA00022692"/>
    </source>
</evidence>
<keyword evidence="2 7" id="KW-0812">Transmembrane</keyword>
<evidence type="ECO:0000256" key="7">
    <source>
        <dbReference type="SAM" id="Phobius"/>
    </source>
</evidence>
<dbReference type="PROSITE" id="PS50850">
    <property type="entry name" value="MFS"/>
    <property type="match status" value="1"/>
</dbReference>
<dbReference type="InterPro" id="IPR020846">
    <property type="entry name" value="MFS_dom"/>
</dbReference>
<proteinExistence type="predicted"/>
<dbReference type="InterPro" id="IPR036259">
    <property type="entry name" value="MFS_trans_sf"/>
</dbReference>
<feature type="transmembrane region" description="Helical" evidence="7">
    <location>
        <begin position="188"/>
        <end position="208"/>
    </location>
</feature>
<dbReference type="CDD" id="cd17321">
    <property type="entry name" value="MFS_MMR_MDR_like"/>
    <property type="match status" value="1"/>
</dbReference>
<feature type="transmembrane region" description="Helical" evidence="7">
    <location>
        <begin position="120"/>
        <end position="145"/>
    </location>
</feature>
<feature type="transmembrane region" description="Helical" evidence="7">
    <location>
        <begin position="63"/>
        <end position="83"/>
    </location>
</feature>
<feature type="domain" description="Major facilitator superfamily (MFS) profile" evidence="8">
    <location>
        <begin position="29"/>
        <end position="485"/>
    </location>
</feature>
<feature type="transmembrane region" description="Helical" evidence="7">
    <location>
        <begin position="455"/>
        <end position="477"/>
    </location>
</feature>
<evidence type="ECO:0000256" key="4">
    <source>
        <dbReference type="ARBA" id="ARBA00023136"/>
    </source>
</evidence>
<dbReference type="PANTHER" id="PTHR42718:SF39">
    <property type="entry name" value="ACTINORHODIN TRANSPORTER-RELATED"/>
    <property type="match status" value="1"/>
</dbReference>
<keyword evidence="5" id="KW-0046">Antibiotic resistance</keyword>
<feature type="transmembrane region" description="Helical" evidence="7">
    <location>
        <begin position="220"/>
        <end position="239"/>
    </location>
</feature>
<keyword evidence="10" id="KW-1185">Reference proteome</keyword>
<evidence type="ECO:0000256" key="6">
    <source>
        <dbReference type="SAM" id="MobiDB-lite"/>
    </source>
</evidence>
<evidence type="ECO:0000256" key="5">
    <source>
        <dbReference type="ARBA" id="ARBA00023251"/>
    </source>
</evidence>
<protein>
    <submittedName>
        <fullName evidence="9">MFS transporter</fullName>
    </submittedName>
</protein>
<dbReference type="Gene3D" id="1.20.1250.20">
    <property type="entry name" value="MFS general substrate transporter like domains"/>
    <property type="match status" value="1"/>
</dbReference>
<dbReference type="PANTHER" id="PTHR42718">
    <property type="entry name" value="MAJOR FACILITATOR SUPERFAMILY MULTIDRUG TRANSPORTER MFSC"/>
    <property type="match status" value="1"/>
</dbReference>
<evidence type="ECO:0000259" key="8">
    <source>
        <dbReference type="PROSITE" id="PS50850"/>
    </source>
</evidence>
<keyword evidence="4 7" id="KW-0472">Membrane</keyword>
<keyword evidence="3 7" id="KW-1133">Transmembrane helix</keyword>
<feature type="transmembrane region" description="Helical" evidence="7">
    <location>
        <begin position="320"/>
        <end position="338"/>
    </location>
</feature>
<dbReference type="SUPFAM" id="SSF103473">
    <property type="entry name" value="MFS general substrate transporter"/>
    <property type="match status" value="1"/>
</dbReference>
<evidence type="ECO:0000256" key="1">
    <source>
        <dbReference type="ARBA" id="ARBA00004651"/>
    </source>
</evidence>
<feature type="region of interest" description="Disordered" evidence="6">
    <location>
        <begin position="1"/>
        <end position="22"/>
    </location>
</feature>
<accession>A0ABV3DE07</accession>
<feature type="transmembrane region" description="Helical" evidence="7">
    <location>
        <begin position="245"/>
        <end position="264"/>
    </location>
</feature>
<evidence type="ECO:0000313" key="9">
    <source>
        <dbReference type="EMBL" id="MEU8133976.1"/>
    </source>
</evidence>
<comment type="subcellular location">
    <subcellularLocation>
        <location evidence="1">Cell membrane</location>
        <topology evidence="1">Multi-pass membrane protein</topology>
    </subcellularLocation>
</comment>
<evidence type="ECO:0000256" key="3">
    <source>
        <dbReference type="ARBA" id="ARBA00022989"/>
    </source>
</evidence>
<evidence type="ECO:0000313" key="10">
    <source>
        <dbReference type="Proteomes" id="UP001551482"/>
    </source>
</evidence>
<feature type="transmembrane region" description="Helical" evidence="7">
    <location>
        <begin position="350"/>
        <end position="370"/>
    </location>
</feature>
<name>A0ABV3DE07_9ACTN</name>
<gene>
    <name evidence="9" type="ORF">AB0C36_10735</name>
</gene>
<dbReference type="EMBL" id="JBEZFP010000020">
    <property type="protein sequence ID" value="MEU8133976.1"/>
    <property type="molecule type" value="Genomic_DNA"/>
</dbReference>
<feature type="transmembrane region" description="Helical" evidence="7">
    <location>
        <begin position="157"/>
        <end position="176"/>
    </location>
</feature>
<feature type="transmembrane region" description="Helical" evidence="7">
    <location>
        <begin position="95"/>
        <end position="114"/>
    </location>
</feature>
<organism evidence="9 10">
    <name type="scientific">Streptodolium elevatio</name>
    <dbReference type="NCBI Taxonomy" id="3157996"/>
    <lineage>
        <taxon>Bacteria</taxon>
        <taxon>Bacillati</taxon>
        <taxon>Actinomycetota</taxon>
        <taxon>Actinomycetes</taxon>
        <taxon>Kitasatosporales</taxon>
        <taxon>Streptomycetaceae</taxon>
        <taxon>Streptodolium</taxon>
    </lineage>
</organism>